<reference evidence="2" key="2">
    <citation type="submission" date="2015-01" db="EMBL/GenBank/DDBJ databases">
        <title>Evolutionary Origins and Diversification of the Mycorrhizal Mutualists.</title>
        <authorList>
            <consortium name="DOE Joint Genome Institute"/>
            <consortium name="Mycorrhizal Genomics Consortium"/>
            <person name="Kohler A."/>
            <person name="Kuo A."/>
            <person name="Nagy L.G."/>
            <person name="Floudas D."/>
            <person name="Copeland A."/>
            <person name="Barry K.W."/>
            <person name="Cichocki N."/>
            <person name="Veneault-Fourrey C."/>
            <person name="LaButti K."/>
            <person name="Lindquist E.A."/>
            <person name="Lipzen A."/>
            <person name="Lundell T."/>
            <person name="Morin E."/>
            <person name="Murat C."/>
            <person name="Riley R."/>
            <person name="Ohm R."/>
            <person name="Sun H."/>
            <person name="Tunlid A."/>
            <person name="Henrissat B."/>
            <person name="Grigoriev I.V."/>
            <person name="Hibbett D.S."/>
            <person name="Martin F."/>
        </authorList>
    </citation>
    <scope>NUCLEOTIDE SEQUENCE [LARGE SCALE GENOMIC DNA]</scope>
    <source>
        <strain evidence="2">h7</strain>
    </source>
</reference>
<gene>
    <name evidence="1" type="ORF">M413DRAFT_284552</name>
</gene>
<name>A0A0C3BJ90_HEBCY</name>
<dbReference type="EMBL" id="KN831802">
    <property type="protein sequence ID" value="KIM36790.1"/>
    <property type="molecule type" value="Genomic_DNA"/>
</dbReference>
<proteinExistence type="predicted"/>
<accession>A0A0C3BJ90</accession>
<reference evidence="1 2" key="1">
    <citation type="submission" date="2014-04" db="EMBL/GenBank/DDBJ databases">
        <authorList>
            <consortium name="DOE Joint Genome Institute"/>
            <person name="Kuo A."/>
            <person name="Gay G."/>
            <person name="Dore J."/>
            <person name="Kohler A."/>
            <person name="Nagy L.G."/>
            <person name="Floudas D."/>
            <person name="Copeland A."/>
            <person name="Barry K.W."/>
            <person name="Cichocki N."/>
            <person name="Veneault-Fourrey C."/>
            <person name="LaButti K."/>
            <person name="Lindquist E.A."/>
            <person name="Lipzen A."/>
            <person name="Lundell T."/>
            <person name="Morin E."/>
            <person name="Murat C."/>
            <person name="Sun H."/>
            <person name="Tunlid A."/>
            <person name="Henrissat B."/>
            <person name="Grigoriev I.V."/>
            <person name="Hibbett D.S."/>
            <person name="Martin F."/>
            <person name="Nordberg H.P."/>
            <person name="Cantor M.N."/>
            <person name="Hua S.X."/>
        </authorList>
    </citation>
    <scope>NUCLEOTIDE SEQUENCE [LARGE SCALE GENOMIC DNA]</scope>
    <source>
        <strain evidence="2">h7</strain>
    </source>
</reference>
<dbReference type="HOGENOM" id="CLU_2386414_0_0_1"/>
<evidence type="ECO:0000313" key="1">
    <source>
        <dbReference type="EMBL" id="KIM36790.1"/>
    </source>
</evidence>
<evidence type="ECO:0000313" key="2">
    <source>
        <dbReference type="Proteomes" id="UP000053424"/>
    </source>
</evidence>
<protein>
    <submittedName>
        <fullName evidence="1">Uncharacterized protein</fullName>
    </submittedName>
</protein>
<organism evidence="1 2">
    <name type="scientific">Hebeloma cylindrosporum</name>
    <dbReference type="NCBI Taxonomy" id="76867"/>
    <lineage>
        <taxon>Eukaryota</taxon>
        <taxon>Fungi</taxon>
        <taxon>Dikarya</taxon>
        <taxon>Basidiomycota</taxon>
        <taxon>Agaricomycotina</taxon>
        <taxon>Agaricomycetes</taxon>
        <taxon>Agaricomycetidae</taxon>
        <taxon>Agaricales</taxon>
        <taxon>Agaricineae</taxon>
        <taxon>Hymenogastraceae</taxon>
        <taxon>Hebeloma</taxon>
    </lineage>
</organism>
<dbReference type="AlphaFoldDB" id="A0A0C3BJ90"/>
<sequence>MVNCLSHYITFSSFQSFARTLKNIADFEIWTDFSSISSQYVCLKNHLVRSTVHAFWQSKQVPQTTESDHGTPLLTPTTICVAGIGADPYLREAS</sequence>
<keyword evidence="2" id="KW-1185">Reference proteome</keyword>
<dbReference type="Proteomes" id="UP000053424">
    <property type="component" value="Unassembled WGS sequence"/>
</dbReference>